<evidence type="ECO:0000259" key="16">
    <source>
        <dbReference type="PROSITE" id="PS51085"/>
    </source>
</evidence>
<comment type="similarity">
    <text evidence="1 15">Belongs to the succinate dehydrogenase/fumarate reductase iron-sulfur protein family.</text>
</comment>
<keyword evidence="5" id="KW-0816">Tricarboxylic acid cycle</keyword>
<evidence type="ECO:0000256" key="4">
    <source>
        <dbReference type="ARBA" id="ARBA00022485"/>
    </source>
</evidence>
<dbReference type="Proteomes" id="UP000041394">
    <property type="component" value="Unassembled WGS sequence"/>
</dbReference>
<evidence type="ECO:0000313" key="22">
    <source>
        <dbReference type="Proteomes" id="UP000041394"/>
    </source>
</evidence>
<dbReference type="STRING" id="1578720.HAL011_14250"/>
<dbReference type="SUPFAM" id="SSF54292">
    <property type="entry name" value="2Fe-2S ferredoxin-like"/>
    <property type="match status" value="1"/>
</dbReference>
<comment type="catalytic activity">
    <reaction evidence="13 15">
        <text>a menaquinone + succinate = a menaquinol + fumarate</text>
        <dbReference type="Rhea" id="RHEA:27834"/>
        <dbReference type="Rhea" id="RHEA-COMP:9537"/>
        <dbReference type="Rhea" id="RHEA-COMP:9539"/>
        <dbReference type="ChEBI" id="CHEBI:16374"/>
        <dbReference type="ChEBI" id="CHEBI:18151"/>
        <dbReference type="ChEBI" id="CHEBI:29806"/>
        <dbReference type="ChEBI" id="CHEBI:30031"/>
        <dbReference type="EC" id="1.3.5.1"/>
    </reaction>
</comment>
<evidence type="ECO:0000313" key="21">
    <source>
        <dbReference type="Proteomes" id="UP000038622"/>
    </source>
</evidence>
<dbReference type="InterPro" id="IPR025192">
    <property type="entry name" value="Succ_DH/fum_Rdtase_N"/>
</dbReference>
<evidence type="ECO:0000256" key="12">
    <source>
        <dbReference type="ARBA" id="ARBA00023291"/>
    </source>
</evidence>
<dbReference type="PANTHER" id="PTHR11921:SF36">
    <property type="entry name" value="FUMARATE REDUCTASE IRON-SULFUR SUBUNIT"/>
    <property type="match status" value="1"/>
</dbReference>
<keyword evidence="9" id="KW-0560">Oxidoreductase</keyword>
<evidence type="ECO:0000256" key="14">
    <source>
        <dbReference type="ARBA" id="ARBA00066269"/>
    </source>
</evidence>
<dbReference type="PROSITE" id="PS00197">
    <property type="entry name" value="2FE2S_FER_1"/>
    <property type="match status" value="1"/>
</dbReference>
<keyword evidence="4 15" id="KW-0004">4Fe-4S</keyword>
<evidence type="ECO:0000313" key="19">
    <source>
        <dbReference type="EMBL" id="CRF42609.1"/>
    </source>
</evidence>
<comment type="cofactor">
    <cofactor evidence="15">
        <name>[2Fe-2S] cluster</name>
        <dbReference type="ChEBI" id="CHEBI:190135"/>
    </cofactor>
    <text evidence="15">Binds 1 [2Fe-2S] cluster.</text>
</comment>
<comment type="cofactor">
    <cofactor evidence="15">
        <name>[4Fe-4S] cluster</name>
        <dbReference type="ChEBI" id="CHEBI:49883"/>
    </cofactor>
    <text evidence="15">Binds 1 [4Fe-4S] cluster.</text>
</comment>
<dbReference type="NCBIfam" id="NF010071">
    <property type="entry name" value="PRK13552.1"/>
    <property type="match status" value="1"/>
</dbReference>
<dbReference type="EMBL" id="CDMN01000028">
    <property type="protein sequence ID" value="CRF44137.1"/>
    <property type="molecule type" value="Genomic_DNA"/>
</dbReference>
<evidence type="ECO:0000256" key="5">
    <source>
        <dbReference type="ARBA" id="ARBA00022532"/>
    </source>
</evidence>
<name>A0A0K2XD05_9HELI</name>
<dbReference type="SUPFAM" id="SSF46548">
    <property type="entry name" value="alpha-helical ferredoxin"/>
    <property type="match status" value="1"/>
</dbReference>
<evidence type="ECO:0000256" key="8">
    <source>
        <dbReference type="ARBA" id="ARBA00022982"/>
    </source>
</evidence>
<reference evidence="19" key="1">
    <citation type="submission" date="2014-12" db="EMBL/GenBank/DDBJ databases">
        <title>Whole genome sequences of four Staphylococcus schleiferi canine isolates.</title>
        <authorList>
            <person name="Misic A.M."/>
            <person name="Cain C."/>
            <person name="Morris D.O."/>
            <person name="Rankin S."/>
            <person name="Beiting D."/>
        </authorList>
    </citation>
    <scope>NUCLEOTIDE SEQUENCE</scope>
    <source>
        <strain evidence="18">ASB11</strain>
        <strain evidence="19">ASB13</strain>
        <strain evidence="20">ASB9</strain>
    </source>
</reference>
<proteinExistence type="inferred from homology"/>
<keyword evidence="7 15" id="KW-0479">Metal-binding</keyword>
<organism evidence="19 23">
    <name type="scientific">Helicobacter ailurogastricus</name>
    <dbReference type="NCBI Taxonomy" id="1578720"/>
    <lineage>
        <taxon>Bacteria</taxon>
        <taxon>Pseudomonadati</taxon>
        <taxon>Campylobacterota</taxon>
        <taxon>Epsilonproteobacteria</taxon>
        <taxon>Campylobacterales</taxon>
        <taxon>Helicobacteraceae</taxon>
        <taxon>Helicobacter</taxon>
    </lineage>
</organism>
<dbReference type="InterPro" id="IPR009051">
    <property type="entry name" value="Helical_ferredxn"/>
</dbReference>
<evidence type="ECO:0000256" key="10">
    <source>
        <dbReference type="ARBA" id="ARBA00023004"/>
    </source>
</evidence>
<comment type="cofactor">
    <cofactor evidence="15">
        <name>[3Fe-4S] cluster</name>
        <dbReference type="ChEBI" id="CHEBI:21137"/>
    </cofactor>
    <text evidence="15">Binds 1 [3Fe-4S] cluster.</text>
</comment>
<evidence type="ECO:0000313" key="20">
    <source>
        <dbReference type="EMBL" id="CRF44137.1"/>
    </source>
</evidence>
<dbReference type="PROSITE" id="PS51085">
    <property type="entry name" value="2FE2S_FER_2"/>
    <property type="match status" value="1"/>
</dbReference>
<dbReference type="GO" id="GO:0051537">
    <property type="term" value="F:2 iron, 2 sulfur cluster binding"/>
    <property type="evidence" value="ECO:0007669"/>
    <property type="project" value="UniProtKB-KW"/>
</dbReference>
<keyword evidence="6 15" id="KW-0001">2Fe-2S</keyword>
<evidence type="ECO:0000313" key="23">
    <source>
        <dbReference type="Proteomes" id="UP000045175"/>
    </source>
</evidence>
<dbReference type="AlphaFoldDB" id="A0A0K2XD05"/>
<dbReference type="PROSITE" id="PS51379">
    <property type="entry name" value="4FE4S_FER_2"/>
    <property type="match status" value="1"/>
</dbReference>
<dbReference type="InterPro" id="IPR004489">
    <property type="entry name" value="Succ_DH/fum_Rdtase_Fe-S"/>
</dbReference>
<dbReference type="GO" id="GO:0009055">
    <property type="term" value="F:electron transfer activity"/>
    <property type="evidence" value="ECO:0007669"/>
    <property type="project" value="InterPro"/>
</dbReference>
<evidence type="ECO:0000256" key="3">
    <source>
        <dbReference type="ARBA" id="ARBA00017261"/>
    </source>
</evidence>
<dbReference type="NCBIfam" id="TIGR00384">
    <property type="entry name" value="dhsB"/>
    <property type="match status" value="1"/>
</dbReference>
<dbReference type="InterPro" id="IPR050573">
    <property type="entry name" value="SDH/FRD_Iron-Sulfur"/>
</dbReference>
<dbReference type="InterPro" id="IPR036010">
    <property type="entry name" value="2Fe-2S_ferredoxin-like_sf"/>
</dbReference>
<keyword evidence="12 15" id="KW-0003">3Fe-4S</keyword>
<dbReference type="InterPro" id="IPR006058">
    <property type="entry name" value="2Fe2S_fd_BS"/>
</dbReference>
<dbReference type="RefSeq" id="WP_053941229.1">
    <property type="nucleotide sequence ID" value="NZ_CDMH01000038.1"/>
</dbReference>
<reference evidence="21" key="3">
    <citation type="submission" date="2014-12" db="EMBL/GenBank/DDBJ databases">
        <authorList>
            <person name="Smet A."/>
        </authorList>
    </citation>
    <scope>NUCLEOTIDE SEQUENCE [LARGE SCALE GENOMIC DNA]</scope>
</reference>
<dbReference type="Proteomes" id="UP000038622">
    <property type="component" value="Unassembled WGS sequence"/>
</dbReference>
<evidence type="ECO:0000256" key="6">
    <source>
        <dbReference type="ARBA" id="ARBA00022714"/>
    </source>
</evidence>
<evidence type="ECO:0000256" key="7">
    <source>
        <dbReference type="ARBA" id="ARBA00022723"/>
    </source>
</evidence>
<dbReference type="InterPro" id="IPR012675">
    <property type="entry name" value="Beta-grasp_dom_sf"/>
</dbReference>
<evidence type="ECO:0000259" key="17">
    <source>
        <dbReference type="PROSITE" id="PS51379"/>
    </source>
</evidence>
<dbReference type="GO" id="GO:0051538">
    <property type="term" value="F:3 iron, 4 sulfur cluster binding"/>
    <property type="evidence" value="ECO:0007669"/>
    <property type="project" value="UniProtKB-KW"/>
</dbReference>
<dbReference type="GO" id="GO:0022904">
    <property type="term" value="P:respiratory electron transport chain"/>
    <property type="evidence" value="ECO:0007669"/>
    <property type="project" value="TreeGrafter"/>
</dbReference>
<dbReference type="EC" id="1.3.5.1" evidence="2 15"/>
<protein>
    <recommendedName>
        <fullName evidence="3 15">Fumarate reductase iron-sulfur subunit</fullName>
        <ecNumber evidence="2 15">1.3.5.1</ecNumber>
    </recommendedName>
</protein>
<sequence length="242" mass="27098">MGRQITIRALKFDPQSAVSKPHFKDYQLEEIPSMTLFIALGMIREQLDPDLSFDFVCRAGICGSCAMMVNGRPRLACKTLTSSFSENVITLMPMPSFPLIKDLSVNTGEWFAGMNARVESWAHHKKEVDITRPEERIDPDEAQNVFELDRCIECGCCIAACGTKLMRENFIGAAGMNRAMRFLIDSHDERSDDDFYELVGDDDGVFGCMSLIGCHDTCPKQIPLQGTLADLRNKMVKVGKTR</sequence>
<evidence type="ECO:0000256" key="1">
    <source>
        <dbReference type="ARBA" id="ARBA00009433"/>
    </source>
</evidence>
<evidence type="ECO:0000256" key="15">
    <source>
        <dbReference type="RuleBase" id="RU361237"/>
    </source>
</evidence>
<keyword evidence="21" id="KW-1185">Reference proteome</keyword>
<dbReference type="Proteomes" id="UP000045175">
    <property type="component" value="Unassembled WGS sequence"/>
</dbReference>
<dbReference type="Gene3D" id="1.10.1060.10">
    <property type="entry name" value="Alpha-helical ferredoxin"/>
    <property type="match status" value="1"/>
</dbReference>
<dbReference type="FunFam" id="1.10.1060.10:FF:000003">
    <property type="entry name" value="Succinate dehydrogenase iron-sulfur subunit"/>
    <property type="match status" value="1"/>
</dbReference>
<comment type="subunit">
    <text evidence="14">Part of an enzyme complex containing three subunits: a flavoprotein (frdA), an iron-sulfur protein (frdB), and diheme cytochrome b (frdC).</text>
</comment>
<dbReference type="InterPro" id="IPR017896">
    <property type="entry name" value="4Fe4S_Fe-S-bd"/>
</dbReference>
<dbReference type="GO" id="GO:0008177">
    <property type="term" value="F:succinate dehydrogenase (quinone) activity"/>
    <property type="evidence" value="ECO:0007669"/>
    <property type="project" value="UniProtKB-EC"/>
</dbReference>
<dbReference type="Gene3D" id="3.10.20.30">
    <property type="match status" value="1"/>
</dbReference>
<feature type="domain" description="4Fe-4S ferredoxin-type" evidence="17">
    <location>
        <begin position="142"/>
        <end position="171"/>
    </location>
</feature>
<feature type="domain" description="2Fe-2S ferredoxin-type" evidence="16">
    <location>
        <begin position="8"/>
        <end position="95"/>
    </location>
</feature>
<keyword evidence="11 15" id="KW-0411">Iron-sulfur</keyword>
<keyword evidence="10 15" id="KW-0408">Iron</keyword>
<evidence type="ECO:0000256" key="13">
    <source>
        <dbReference type="ARBA" id="ARBA00034412"/>
    </source>
</evidence>
<dbReference type="OrthoDB" id="9804391at2"/>
<dbReference type="GO" id="GO:0006099">
    <property type="term" value="P:tricarboxylic acid cycle"/>
    <property type="evidence" value="ECO:0007669"/>
    <property type="project" value="UniProtKB-KW"/>
</dbReference>
<reference evidence="22 23" key="2">
    <citation type="submission" date="2014-12" db="EMBL/GenBank/DDBJ databases">
        <authorList>
            <person name="Jaenicke S."/>
        </authorList>
    </citation>
    <scope>NUCLEOTIDE SEQUENCE [LARGE SCALE GENOMIC DNA]</scope>
</reference>
<gene>
    <name evidence="18" type="ORF">HAL011_14250</name>
    <name evidence="19" type="ORF">HAL013_08040</name>
    <name evidence="20" type="ORF">HAL09_07070</name>
</gene>
<dbReference type="InterPro" id="IPR001041">
    <property type="entry name" value="2Fe-2S_ferredoxin-type"/>
</dbReference>
<dbReference type="InterPro" id="IPR017900">
    <property type="entry name" value="4Fe4S_Fe_S_CS"/>
</dbReference>
<dbReference type="EMBL" id="CDML01000048">
    <property type="protein sequence ID" value="CRF41617.1"/>
    <property type="molecule type" value="Genomic_DNA"/>
</dbReference>
<evidence type="ECO:0000313" key="18">
    <source>
        <dbReference type="EMBL" id="CRF41617.1"/>
    </source>
</evidence>
<dbReference type="GO" id="GO:0046872">
    <property type="term" value="F:metal ion binding"/>
    <property type="evidence" value="ECO:0007669"/>
    <property type="project" value="UniProtKB-KW"/>
</dbReference>
<dbReference type="EMBL" id="CDMH01000038">
    <property type="protein sequence ID" value="CRF42609.1"/>
    <property type="molecule type" value="Genomic_DNA"/>
</dbReference>
<evidence type="ECO:0000256" key="2">
    <source>
        <dbReference type="ARBA" id="ARBA00012792"/>
    </source>
</evidence>
<dbReference type="PANTHER" id="PTHR11921">
    <property type="entry name" value="SUCCINATE DEHYDROGENASE IRON-SULFUR PROTEIN"/>
    <property type="match status" value="1"/>
</dbReference>
<dbReference type="Pfam" id="PF13183">
    <property type="entry name" value="Fer4_8"/>
    <property type="match status" value="1"/>
</dbReference>
<keyword evidence="8" id="KW-0249">Electron transport</keyword>
<accession>A0A0K2XD05</accession>
<evidence type="ECO:0000256" key="11">
    <source>
        <dbReference type="ARBA" id="ARBA00023014"/>
    </source>
</evidence>
<dbReference type="GO" id="GO:0051539">
    <property type="term" value="F:4 iron, 4 sulfur cluster binding"/>
    <property type="evidence" value="ECO:0007669"/>
    <property type="project" value="UniProtKB-KW"/>
</dbReference>
<keyword evidence="8" id="KW-0813">Transport</keyword>
<dbReference type="Pfam" id="PF13085">
    <property type="entry name" value="Fer2_3"/>
    <property type="match status" value="1"/>
</dbReference>
<dbReference type="PROSITE" id="PS00198">
    <property type="entry name" value="4FE4S_FER_1"/>
    <property type="match status" value="1"/>
</dbReference>
<evidence type="ECO:0000256" key="9">
    <source>
        <dbReference type="ARBA" id="ARBA00023002"/>
    </source>
</evidence>